<sequence>MQIAWGGHEKIAVGCSNGAVIVVDIGQAVREHLRQASSNGKEAAGSVEHRNTSIITQFFSSHDSMVRGLSWNNPRKWLREQRKRSDATQQPDVWPPPAPRQILSSANDGFLAVTDEREPQMPVHIHRVRGFLVASQWAVQSNVVLFADGENIVRVIRPGEDEQRTDKDDEFASRTQSRALMGHRGFVWSVSSSIYSPFAVSCAADGAVRVANWNRLGDRRHTRSVVHTLYKIEWTGDRHFSFIEETKREDFQPSNHKSGSGSLGALLPDAIALHKVVWNSDLCAWSWVASAGAAGLLRLDTVTNCSSIS</sequence>
<evidence type="ECO:0000256" key="1">
    <source>
        <dbReference type="ARBA" id="ARBA00004123"/>
    </source>
</evidence>
<keyword evidence="6" id="KW-1185">Reference proteome</keyword>
<evidence type="ECO:0000256" key="2">
    <source>
        <dbReference type="ARBA" id="ARBA00023163"/>
    </source>
</evidence>
<dbReference type="InterPro" id="IPR001680">
    <property type="entry name" value="WD40_rpt"/>
</dbReference>
<dbReference type="GO" id="GO:0006383">
    <property type="term" value="P:transcription by RNA polymerase III"/>
    <property type="evidence" value="ECO:0007669"/>
    <property type="project" value="TreeGrafter"/>
</dbReference>
<dbReference type="AlphaFoldDB" id="A0A139A6U5"/>
<dbReference type="GO" id="GO:0000127">
    <property type="term" value="C:transcription factor TFIIIC complex"/>
    <property type="evidence" value="ECO:0007669"/>
    <property type="project" value="TreeGrafter"/>
</dbReference>
<dbReference type="Gene3D" id="2.130.10.10">
    <property type="entry name" value="YVTN repeat-like/Quinoprotein amine dehydrogenase"/>
    <property type="match status" value="1"/>
</dbReference>
<dbReference type="InterPro" id="IPR036322">
    <property type="entry name" value="WD40_repeat_dom_sf"/>
</dbReference>
<accession>A0A139A6U5</accession>
<reference evidence="5 6" key="1">
    <citation type="journal article" date="2015" name="Genome Biol. Evol.">
        <title>Phylogenomic analyses indicate that early fungi evolved digesting cell walls of algal ancestors of land plants.</title>
        <authorList>
            <person name="Chang Y."/>
            <person name="Wang S."/>
            <person name="Sekimoto S."/>
            <person name="Aerts A.L."/>
            <person name="Choi C."/>
            <person name="Clum A."/>
            <person name="LaButti K.M."/>
            <person name="Lindquist E.A."/>
            <person name="Yee Ngan C."/>
            <person name="Ohm R.A."/>
            <person name="Salamov A.A."/>
            <person name="Grigoriev I.V."/>
            <person name="Spatafora J.W."/>
            <person name="Berbee M.L."/>
        </authorList>
    </citation>
    <scope>NUCLEOTIDE SEQUENCE [LARGE SCALE GENOMIC DNA]</scope>
    <source>
        <strain evidence="5 6">JEL478</strain>
    </source>
</reference>
<dbReference type="SMART" id="SM00320">
    <property type="entry name" value="WD40"/>
    <property type="match status" value="2"/>
</dbReference>
<protein>
    <recommendedName>
        <fullName evidence="7">WD40 repeat-like protein</fullName>
    </recommendedName>
</protein>
<proteinExistence type="predicted"/>
<dbReference type="SUPFAM" id="SSF50978">
    <property type="entry name" value="WD40 repeat-like"/>
    <property type="match status" value="1"/>
</dbReference>
<keyword evidence="2" id="KW-0804">Transcription</keyword>
<evidence type="ECO:0000256" key="3">
    <source>
        <dbReference type="ARBA" id="ARBA00023242"/>
    </source>
</evidence>
<dbReference type="GO" id="GO:0005634">
    <property type="term" value="C:nucleus"/>
    <property type="evidence" value="ECO:0007669"/>
    <property type="project" value="UniProtKB-SubCell"/>
</dbReference>
<dbReference type="OrthoDB" id="2153157at2759"/>
<dbReference type="Proteomes" id="UP000070544">
    <property type="component" value="Unassembled WGS sequence"/>
</dbReference>
<dbReference type="PANTHER" id="PTHR15052:SF2">
    <property type="entry name" value="GENERAL TRANSCRIPTION FACTOR 3C POLYPEPTIDE 2"/>
    <property type="match status" value="1"/>
</dbReference>
<evidence type="ECO:0000313" key="5">
    <source>
        <dbReference type="EMBL" id="KXS12063.1"/>
    </source>
</evidence>
<organism evidence="5 6">
    <name type="scientific">Gonapodya prolifera (strain JEL478)</name>
    <name type="common">Monoblepharis prolifera</name>
    <dbReference type="NCBI Taxonomy" id="1344416"/>
    <lineage>
        <taxon>Eukaryota</taxon>
        <taxon>Fungi</taxon>
        <taxon>Fungi incertae sedis</taxon>
        <taxon>Chytridiomycota</taxon>
        <taxon>Chytridiomycota incertae sedis</taxon>
        <taxon>Monoblepharidomycetes</taxon>
        <taxon>Monoblepharidales</taxon>
        <taxon>Gonapodyaceae</taxon>
        <taxon>Gonapodya</taxon>
    </lineage>
</organism>
<evidence type="ECO:0008006" key="7">
    <source>
        <dbReference type="Google" id="ProtNLM"/>
    </source>
</evidence>
<comment type="subcellular location">
    <subcellularLocation>
        <location evidence="1">Nucleus</location>
    </subcellularLocation>
</comment>
<dbReference type="InterPro" id="IPR015943">
    <property type="entry name" value="WD40/YVTN_repeat-like_dom_sf"/>
</dbReference>
<evidence type="ECO:0000313" key="6">
    <source>
        <dbReference type="Proteomes" id="UP000070544"/>
    </source>
</evidence>
<keyword evidence="3" id="KW-0539">Nucleus</keyword>
<dbReference type="PANTHER" id="PTHR15052">
    <property type="entry name" value="RNA POLYMERASE III TRANSCRIPTION INITIATION FACTOR COMPLEX SUBUNIT"/>
    <property type="match status" value="1"/>
</dbReference>
<evidence type="ECO:0000256" key="4">
    <source>
        <dbReference type="SAM" id="MobiDB-lite"/>
    </source>
</evidence>
<dbReference type="STRING" id="1344416.A0A139A6U5"/>
<name>A0A139A6U5_GONPJ</name>
<dbReference type="EMBL" id="KQ965792">
    <property type="protein sequence ID" value="KXS12063.1"/>
    <property type="molecule type" value="Genomic_DNA"/>
</dbReference>
<feature type="region of interest" description="Disordered" evidence="4">
    <location>
        <begin position="80"/>
        <end position="100"/>
    </location>
</feature>
<gene>
    <name evidence="5" type="ORF">M427DRAFT_413310</name>
</gene>
<dbReference type="InterPro" id="IPR052416">
    <property type="entry name" value="GTF3C_component"/>
</dbReference>